<sequence length="164" mass="17050">MTATTFGTGPAADLSAQFPVLPAPRPGLFLRQRLGGITAHLTADQETVHTVRSLALTVLVAHGVDLETAESAQLVLSELIGNAVRAGGEHVPLVVEVHRAEHDAVVTVHDPLADVGPRRTGTAPDSDEAESGRGLVLLDVLAPGWTVSPSAIGKRIRCRIPAAS</sequence>
<keyword evidence="1" id="KW-0723">Serine/threonine-protein kinase</keyword>
<evidence type="ECO:0000313" key="3">
    <source>
        <dbReference type="EMBL" id="GLW73695.1"/>
    </source>
</evidence>
<dbReference type="RefSeq" id="WP_285739329.1">
    <property type="nucleotide sequence ID" value="NZ_BSSA01000027.1"/>
</dbReference>
<comment type="caution">
    <text evidence="3">The sequence shown here is derived from an EMBL/GenBank/DDBJ whole genome shotgun (WGS) entry which is preliminary data.</text>
</comment>
<evidence type="ECO:0000256" key="1">
    <source>
        <dbReference type="ARBA" id="ARBA00022527"/>
    </source>
</evidence>
<dbReference type="AlphaFoldDB" id="A0A9W6QAZ9"/>
<organism evidence="3 4">
    <name type="scientific">Kitasatospora phosalacinea</name>
    <dbReference type="NCBI Taxonomy" id="2065"/>
    <lineage>
        <taxon>Bacteria</taxon>
        <taxon>Bacillati</taxon>
        <taxon>Actinomycetota</taxon>
        <taxon>Actinomycetes</taxon>
        <taxon>Kitasatosporales</taxon>
        <taxon>Streptomycetaceae</taxon>
        <taxon>Kitasatospora</taxon>
    </lineage>
</organism>
<proteinExistence type="predicted"/>
<evidence type="ECO:0000259" key="2">
    <source>
        <dbReference type="Pfam" id="PF13581"/>
    </source>
</evidence>
<keyword evidence="1" id="KW-0418">Kinase</keyword>
<feature type="domain" description="Histidine kinase/HSP90-like ATPase" evidence="2">
    <location>
        <begin position="42"/>
        <end position="142"/>
    </location>
</feature>
<reference evidence="3" key="1">
    <citation type="submission" date="2023-02" db="EMBL/GenBank/DDBJ databases">
        <title>Kitasatospora phosalacinea NBRC 14627.</title>
        <authorList>
            <person name="Ichikawa N."/>
            <person name="Sato H."/>
            <person name="Tonouchi N."/>
        </authorList>
    </citation>
    <scope>NUCLEOTIDE SEQUENCE</scope>
    <source>
        <strain evidence="3">NBRC 14627</strain>
    </source>
</reference>
<dbReference type="InterPro" id="IPR036890">
    <property type="entry name" value="HATPase_C_sf"/>
</dbReference>
<dbReference type="InterPro" id="IPR003594">
    <property type="entry name" value="HATPase_dom"/>
</dbReference>
<dbReference type="GO" id="GO:0004674">
    <property type="term" value="F:protein serine/threonine kinase activity"/>
    <property type="evidence" value="ECO:0007669"/>
    <property type="project" value="UniProtKB-KW"/>
</dbReference>
<evidence type="ECO:0000313" key="4">
    <source>
        <dbReference type="Proteomes" id="UP001165041"/>
    </source>
</evidence>
<dbReference type="SUPFAM" id="SSF55874">
    <property type="entry name" value="ATPase domain of HSP90 chaperone/DNA topoisomerase II/histidine kinase"/>
    <property type="match status" value="1"/>
</dbReference>
<dbReference type="EMBL" id="BSSA01000027">
    <property type="protein sequence ID" value="GLW73695.1"/>
    <property type="molecule type" value="Genomic_DNA"/>
</dbReference>
<gene>
    <name evidence="3" type="ORF">Kpho02_59930</name>
</gene>
<dbReference type="CDD" id="cd16936">
    <property type="entry name" value="HATPase_RsbW-like"/>
    <property type="match status" value="1"/>
</dbReference>
<name>A0A9W6QAZ9_9ACTN</name>
<dbReference type="Gene3D" id="3.30.565.10">
    <property type="entry name" value="Histidine kinase-like ATPase, C-terminal domain"/>
    <property type="match status" value="1"/>
</dbReference>
<dbReference type="Pfam" id="PF13581">
    <property type="entry name" value="HATPase_c_2"/>
    <property type="match status" value="1"/>
</dbReference>
<dbReference type="InterPro" id="IPR050267">
    <property type="entry name" value="Anti-sigma-factor_SerPK"/>
</dbReference>
<dbReference type="Proteomes" id="UP001165041">
    <property type="component" value="Unassembled WGS sequence"/>
</dbReference>
<keyword evidence="1" id="KW-0808">Transferase</keyword>
<accession>A0A9W6QAZ9</accession>
<dbReference type="PANTHER" id="PTHR35526">
    <property type="entry name" value="ANTI-SIGMA-F FACTOR RSBW-RELATED"/>
    <property type="match status" value="1"/>
</dbReference>
<protein>
    <recommendedName>
        <fullName evidence="2">Histidine kinase/HSP90-like ATPase domain-containing protein</fullName>
    </recommendedName>
</protein>
<dbReference type="PANTHER" id="PTHR35526:SF3">
    <property type="entry name" value="ANTI-SIGMA-F FACTOR RSBW"/>
    <property type="match status" value="1"/>
</dbReference>